<feature type="chain" id="PRO_5039380262" evidence="1">
    <location>
        <begin position="23"/>
        <end position="110"/>
    </location>
</feature>
<sequence length="110" mass="12441">MRLMVSTTLLFVISNILIGVWSERCYQQHHNVNSAEMRKVVSTSMLFKNMDATGGIGNVIVVSLDGIRQVVSSTLLFEVLRDATDAISNVIVWSLEGCDRWYHQRHCLQS</sequence>
<reference evidence="2" key="1">
    <citation type="journal article" date="2019" name="bioRxiv">
        <title>The Genome of the Zebra Mussel, Dreissena polymorpha: A Resource for Invasive Species Research.</title>
        <authorList>
            <person name="McCartney M.A."/>
            <person name="Auch B."/>
            <person name="Kono T."/>
            <person name="Mallez S."/>
            <person name="Zhang Y."/>
            <person name="Obille A."/>
            <person name="Becker A."/>
            <person name="Abrahante J.E."/>
            <person name="Garbe J."/>
            <person name="Badalamenti J.P."/>
            <person name="Herman A."/>
            <person name="Mangelson H."/>
            <person name="Liachko I."/>
            <person name="Sullivan S."/>
            <person name="Sone E.D."/>
            <person name="Koren S."/>
            <person name="Silverstein K.A.T."/>
            <person name="Beckman K.B."/>
            <person name="Gohl D.M."/>
        </authorList>
    </citation>
    <scope>NUCLEOTIDE SEQUENCE</scope>
    <source>
        <strain evidence="2">Duluth1</strain>
        <tissue evidence="2">Whole animal</tissue>
    </source>
</reference>
<dbReference type="AlphaFoldDB" id="A0A9D4MJF8"/>
<evidence type="ECO:0000313" key="2">
    <source>
        <dbReference type="EMBL" id="KAH3876506.1"/>
    </source>
</evidence>
<dbReference type="Proteomes" id="UP000828390">
    <property type="component" value="Unassembled WGS sequence"/>
</dbReference>
<gene>
    <name evidence="2" type="ORF">DPMN_000351</name>
</gene>
<dbReference type="EMBL" id="JAIWYP010000001">
    <property type="protein sequence ID" value="KAH3876506.1"/>
    <property type="molecule type" value="Genomic_DNA"/>
</dbReference>
<proteinExistence type="predicted"/>
<comment type="caution">
    <text evidence="2">The sequence shown here is derived from an EMBL/GenBank/DDBJ whole genome shotgun (WGS) entry which is preliminary data.</text>
</comment>
<feature type="signal peptide" evidence="1">
    <location>
        <begin position="1"/>
        <end position="22"/>
    </location>
</feature>
<keyword evidence="3" id="KW-1185">Reference proteome</keyword>
<protein>
    <submittedName>
        <fullName evidence="2">Uncharacterized protein</fullName>
    </submittedName>
</protein>
<name>A0A9D4MJF8_DREPO</name>
<evidence type="ECO:0000256" key="1">
    <source>
        <dbReference type="SAM" id="SignalP"/>
    </source>
</evidence>
<accession>A0A9D4MJF8</accession>
<keyword evidence="1" id="KW-0732">Signal</keyword>
<evidence type="ECO:0000313" key="3">
    <source>
        <dbReference type="Proteomes" id="UP000828390"/>
    </source>
</evidence>
<reference evidence="2" key="2">
    <citation type="submission" date="2020-11" db="EMBL/GenBank/DDBJ databases">
        <authorList>
            <person name="McCartney M.A."/>
            <person name="Auch B."/>
            <person name="Kono T."/>
            <person name="Mallez S."/>
            <person name="Becker A."/>
            <person name="Gohl D.M."/>
            <person name="Silverstein K.A.T."/>
            <person name="Koren S."/>
            <person name="Bechman K.B."/>
            <person name="Herman A."/>
            <person name="Abrahante J.E."/>
            <person name="Garbe J."/>
        </authorList>
    </citation>
    <scope>NUCLEOTIDE SEQUENCE</scope>
    <source>
        <strain evidence="2">Duluth1</strain>
        <tissue evidence="2">Whole animal</tissue>
    </source>
</reference>
<organism evidence="2 3">
    <name type="scientific">Dreissena polymorpha</name>
    <name type="common">Zebra mussel</name>
    <name type="synonym">Mytilus polymorpha</name>
    <dbReference type="NCBI Taxonomy" id="45954"/>
    <lineage>
        <taxon>Eukaryota</taxon>
        <taxon>Metazoa</taxon>
        <taxon>Spiralia</taxon>
        <taxon>Lophotrochozoa</taxon>
        <taxon>Mollusca</taxon>
        <taxon>Bivalvia</taxon>
        <taxon>Autobranchia</taxon>
        <taxon>Heteroconchia</taxon>
        <taxon>Euheterodonta</taxon>
        <taxon>Imparidentia</taxon>
        <taxon>Neoheterodontei</taxon>
        <taxon>Myida</taxon>
        <taxon>Dreissenoidea</taxon>
        <taxon>Dreissenidae</taxon>
        <taxon>Dreissena</taxon>
    </lineage>
</organism>